<evidence type="ECO:0000313" key="1">
    <source>
        <dbReference type="EMBL" id="GIY55659.1"/>
    </source>
</evidence>
<gene>
    <name evidence="1" type="ORF">CEXT_702991</name>
</gene>
<accession>A0AAV4UCZ3</accession>
<dbReference type="EMBL" id="BPLR01012662">
    <property type="protein sequence ID" value="GIY55659.1"/>
    <property type="molecule type" value="Genomic_DNA"/>
</dbReference>
<keyword evidence="2" id="KW-1185">Reference proteome</keyword>
<name>A0AAV4UCZ3_CAEEX</name>
<organism evidence="1 2">
    <name type="scientific">Caerostris extrusa</name>
    <name type="common">Bark spider</name>
    <name type="synonym">Caerostris bankana</name>
    <dbReference type="NCBI Taxonomy" id="172846"/>
    <lineage>
        <taxon>Eukaryota</taxon>
        <taxon>Metazoa</taxon>
        <taxon>Ecdysozoa</taxon>
        <taxon>Arthropoda</taxon>
        <taxon>Chelicerata</taxon>
        <taxon>Arachnida</taxon>
        <taxon>Araneae</taxon>
        <taxon>Araneomorphae</taxon>
        <taxon>Entelegynae</taxon>
        <taxon>Araneoidea</taxon>
        <taxon>Araneidae</taxon>
        <taxon>Caerostris</taxon>
    </lineage>
</organism>
<dbReference type="Proteomes" id="UP001054945">
    <property type="component" value="Unassembled WGS sequence"/>
</dbReference>
<dbReference type="AlphaFoldDB" id="A0AAV4UCZ3"/>
<comment type="caution">
    <text evidence="1">The sequence shown here is derived from an EMBL/GenBank/DDBJ whole genome shotgun (WGS) entry which is preliminary data.</text>
</comment>
<evidence type="ECO:0000313" key="2">
    <source>
        <dbReference type="Proteomes" id="UP001054945"/>
    </source>
</evidence>
<reference evidence="1 2" key="1">
    <citation type="submission" date="2021-06" db="EMBL/GenBank/DDBJ databases">
        <title>Caerostris extrusa draft genome.</title>
        <authorList>
            <person name="Kono N."/>
            <person name="Arakawa K."/>
        </authorList>
    </citation>
    <scope>NUCLEOTIDE SEQUENCE [LARGE SCALE GENOMIC DNA]</scope>
</reference>
<sequence length="109" mass="12575">MRIELKMKRRMLLREDRCYLIITILRFPLITDEKDQICTPQSVATLLKPLALRPIIYFAQLLGVNAAYGRKFVIASDDFLVPQQFKSEHCLPRPPDFCVSNLAPPKAML</sequence>
<protein>
    <submittedName>
        <fullName evidence="1">Uncharacterized protein</fullName>
    </submittedName>
</protein>
<proteinExistence type="predicted"/>